<dbReference type="SUPFAM" id="SSF56112">
    <property type="entry name" value="Protein kinase-like (PK-like)"/>
    <property type="match status" value="2"/>
</dbReference>
<dbReference type="InterPro" id="IPR042277">
    <property type="entry name" value="IST1-like"/>
</dbReference>
<evidence type="ECO:0000256" key="7">
    <source>
        <dbReference type="ARBA" id="ARBA00022840"/>
    </source>
</evidence>
<dbReference type="FunFam" id="1.10.510.10:FF:000103">
    <property type="entry name" value="PTI1-like tyrosine-protein kinase 3"/>
    <property type="match status" value="1"/>
</dbReference>
<evidence type="ECO:0000256" key="14">
    <source>
        <dbReference type="SAM" id="MobiDB-lite"/>
    </source>
</evidence>
<evidence type="ECO:0000256" key="1">
    <source>
        <dbReference type="ARBA" id="ARBA00005536"/>
    </source>
</evidence>
<dbReference type="Gene3D" id="1.10.510.10">
    <property type="entry name" value="Transferase(Phosphotransferase) domain 1"/>
    <property type="match status" value="2"/>
</dbReference>
<evidence type="ECO:0000256" key="10">
    <source>
        <dbReference type="ARBA" id="ARBA00048679"/>
    </source>
</evidence>
<feature type="compositionally biased region" description="Basic and acidic residues" evidence="14">
    <location>
        <begin position="408"/>
        <end position="417"/>
    </location>
</feature>
<evidence type="ECO:0000256" key="11">
    <source>
        <dbReference type="ARBA" id="ARBA00065725"/>
    </source>
</evidence>
<keyword evidence="6" id="KW-0418">Kinase</keyword>
<accession>A0A8S2A2R6</accession>
<dbReference type="AlphaFoldDB" id="A0A8S2A2R6"/>
<feature type="domain" description="Protein kinase" evidence="15">
    <location>
        <begin position="465"/>
        <end position="747"/>
    </location>
</feature>
<dbReference type="InterPro" id="IPR005061">
    <property type="entry name" value="Ist1"/>
</dbReference>
<dbReference type="PANTHER" id="PTHR47983:SF12">
    <property type="entry name" value="PTI1-LIKE TYROSINE-PROTEIN KINASE 2-RELATED"/>
    <property type="match status" value="1"/>
</dbReference>
<dbReference type="InterPro" id="IPR052101">
    <property type="entry name" value="Plant_StressResp_Kinase"/>
</dbReference>
<dbReference type="PROSITE" id="PS00109">
    <property type="entry name" value="PROTEIN_KINASE_TYR"/>
    <property type="match status" value="2"/>
</dbReference>
<keyword evidence="2" id="KW-0723">Serine/threonine-protein kinase</keyword>
<dbReference type="PANTHER" id="PTHR47983">
    <property type="entry name" value="PTO-INTERACTING PROTEIN 1-LIKE"/>
    <property type="match status" value="1"/>
</dbReference>
<dbReference type="InterPro" id="IPR001245">
    <property type="entry name" value="Ser-Thr/Tyr_kinase_cat_dom"/>
</dbReference>
<dbReference type="PROSITE" id="PS00107">
    <property type="entry name" value="PROTEIN_KINASE_ATP"/>
    <property type="match status" value="2"/>
</dbReference>
<feature type="region of interest" description="Disordered" evidence="14">
    <location>
        <begin position="408"/>
        <end position="453"/>
    </location>
</feature>
<evidence type="ECO:0000256" key="9">
    <source>
        <dbReference type="ARBA" id="ARBA00047899"/>
    </source>
</evidence>
<dbReference type="InterPro" id="IPR000719">
    <property type="entry name" value="Prot_kinase_dom"/>
</dbReference>
<comment type="subunit">
    <text evidence="11">Interacts with OXI1.</text>
</comment>
<evidence type="ECO:0000256" key="13">
    <source>
        <dbReference type="SAM" id="Coils"/>
    </source>
</evidence>
<dbReference type="SMART" id="SM00219">
    <property type="entry name" value="TyrKc"/>
    <property type="match status" value="2"/>
</dbReference>
<dbReference type="InterPro" id="IPR008266">
    <property type="entry name" value="Tyr_kinase_AS"/>
</dbReference>
<dbReference type="GO" id="GO:0015031">
    <property type="term" value="P:protein transport"/>
    <property type="evidence" value="ECO:0007669"/>
    <property type="project" value="InterPro"/>
</dbReference>
<evidence type="ECO:0000256" key="6">
    <source>
        <dbReference type="ARBA" id="ARBA00022777"/>
    </source>
</evidence>
<keyword evidence="17" id="KW-1185">Reference proteome</keyword>
<feature type="coiled-coil region" evidence="13">
    <location>
        <begin position="3"/>
        <end position="37"/>
    </location>
</feature>
<dbReference type="InterPro" id="IPR017441">
    <property type="entry name" value="Protein_kinase_ATP_BS"/>
</dbReference>
<dbReference type="EMBL" id="LR999454">
    <property type="protein sequence ID" value="CAE6022187.1"/>
    <property type="molecule type" value="Genomic_DNA"/>
</dbReference>
<reference evidence="16" key="1">
    <citation type="submission" date="2021-01" db="EMBL/GenBank/DDBJ databases">
        <authorList>
            <person name="Bezrukov I."/>
        </authorList>
    </citation>
    <scope>NUCLEOTIDE SEQUENCE</scope>
</reference>
<dbReference type="InterPro" id="IPR020635">
    <property type="entry name" value="Tyr_kinase_cat_dom"/>
</dbReference>
<dbReference type="PROSITE" id="PS50011">
    <property type="entry name" value="PROTEIN_KINASE_DOM"/>
    <property type="match status" value="2"/>
</dbReference>
<dbReference type="Gene3D" id="3.30.200.20">
    <property type="entry name" value="Phosphorylase Kinase, domain 1"/>
    <property type="match status" value="2"/>
</dbReference>
<dbReference type="GO" id="GO:0004713">
    <property type="term" value="F:protein tyrosine kinase activity"/>
    <property type="evidence" value="ECO:0007669"/>
    <property type="project" value="UniProtKB-KW"/>
</dbReference>
<protein>
    <recommendedName>
        <fullName evidence="15">Protein kinase domain-containing protein</fullName>
    </recommendedName>
</protein>
<evidence type="ECO:0000259" key="15">
    <source>
        <dbReference type="PROSITE" id="PS50011"/>
    </source>
</evidence>
<evidence type="ECO:0000313" key="17">
    <source>
        <dbReference type="Proteomes" id="UP000682877"/>
    </source>
</evidence>
<comment type="catalytic activity">
    <reaction evidence="10">
        <text>L-seryl-[protein] + ATP = O-phospho-L-seryl-[protein] + ADP + H(+)</text>
        <dbReference type="Rhea" id="RHEA:17989"/>
        <dbReference type="Rhea" id="RHEA-COMP:9863"/>
        <dbReference type="Rhea" id="RHEA-COMP:11604"/>
        <dbReference type="ChEBI" id="CHEBI:15378"/>
        <dbReference type="ChEBI" id="CHEBI:29999"/>
        <dbReference type="ChEBI" id="CHEBI:30616"/>
        <dbReference type="ChEBI" id="CHEBI:83421"/>
        <dbReference type="ChEBI" id="CHEBI:456216"/>
        <dbReference type="EC" id="2.7.11.1"/>
    </reaction>
</comment>
<dbReference type="FunFam" id="1.10.510.10:FF:000195">
    <property type="entry name" value="pto-interacting protein 1"/>
    <property type="match status" value="1"/>
</dbReference>
<evidence type="ECO:0000256" key="5">
    <source>
        <dbReference type="ARBA" id="ARBA00022741"/>
    </source>
</evidence>
<dbReference type="InterPro" id="IPR011009">
    <property type="entry name" value="Kinase-like_dom_sf"/>
</dbReference>
<feature type="binding site" evidence="12">
    <location>
        <position position="493"/>
    </location>
    <ligand>
        <name>ATP</name>
        <dbReference type="ChEBI" id="CHEBI:30616"/>
    </ligand>
</feature>
<organism evidence="16 17">
    <name type="scientific">Arabidopsis arenosa</name>
    <name type="common">Sand rock-cress</name>
    <name type="synonym">Cardaminopsis arenosa</name>
    <dbReference type="NCBI Taxonomy" id="38785"/>
    <lineage>
        <taxon>Eukaryota</taxon>
        <taxon>Viridiplantae</taxon>
        <taxon>Streptophyta</taxon>
        <taxon>Embryophyta</taxon>
        <taxon>Tracheophyta</taxon>
        <taxon>Spermatophyta</taxon>
        <taxon>Magnoliopsida</taxon>
        <taxon>eudicotyledons</taxon>
        <taxon>Gunneridae</taxon>
        <taxon>Pentapetalae</taxon>
        <taxon>rosids</taxon>
        <taxon>malvids</taxon>
        <taxon>Brassicales</taxon>
        <taxon>Brassicaceae</taxon>
        <taxon>Camelineae</taxon>
        <taxon>Arabidopsis</taxon>
    </lineage>
</organism>
<evidence type="ECO:0000256" key="12">
    <source>
        <dbReference type="PROSITE-ProRule" id="PRU10141"/>
    </source>
</evidence>
<dbReference type="Pfam" id="PF03398">
    <property type="entry name" value="Ist1"/>
    <property type="match status" value="1"/>
</dbReference>
<keyword evidence="13" id="KW-0175">Coiled coil</keyword>
<feature type="binding site" evidence="12">
    <location>
        <position position="155"/>
    </location>
    <ligand>
        <name>ATP</name>
        <dbReference type="ChEBI" id="CHEBI:30616"/>
    </ligand>
</feature>
<dbReference type="Pfam" id="PF07714">
    <property type="entry name" value="PK_Tyr_Ser-Thr"/>
    <property type="match status" value="2"/>
</dbReference>
<keyword evidence="8" id="KW-0829">Tyrosine-protein kinase</keyword>
<dbReference type="GO" id="GO:0005524">
    <property type="term" value="F:ATP binding"/>
    <property type="evidence" value="ECO:0007669"/>
    <property type="project" value="UniProtKB-UniRule"/>
</dbReference>
<sequence length="758" mass="84520">MAASRLKILKNKKDTQIKQLRRELAQLLESGQTQTAKIRVEHVVREEKTVAAYELLVARLDVIDSQKSQGNRIDEWSKFLSLSVSNFGICASCNANQKNQNAKPEETLPIEVPSLSVDEVKEKTDNFESKSLIGEGSYGRVYYATLNDGKAVALKKLDVAPEDETNAEFLSQVSMVSRLKHENLIQLVGYCVDEKLRVLAYEFATMGSLHDILHGRKGVQGAQPGPTLDWITRVKIAVEAARGLEYLHEKVQPLVIHRDIRSSNVLLFEDYQAKIADFNLSNQAPDNAARLQSTRILGTFGYHSPEYAMTGELTHKSDVYSFGVVLLELLTGRKPVDHTMPRGQQSLVTWATPKLSEDEVEQCVDPKLKGEYPPKSVAKELKAVEDLYLKKRRRMRRWICCGEKRGDSDLSNEEVHLKSPWQQSDANQKNPKPQAVAKPEAQKEALPIEVPPLSVDEVKEKTDNFGSKSLIGEGSYGRVYYATLNDGKAVALKKLDVAPEAETNSEFLSQVSMVSRLKHENLIQLVGYCVDENLRVLAYEFATMGSLHDILHGRKGVQGAQPGPTLDWLTRVKIAVEAARGLEYLHEKVQPPVIHRDIRSSNVLLFEDYQAKVADFNLSNQAPDNAARLHSTRVLGTFGYHAPEYAMTGQLTQKSDVYSFGVVLLELLTGRKPVDHTMPRGQQSLVTWATPRLSEDKVKQCVDPKLKGEYPPKSVAKLAAVAALCVQYESEFRPNMSIVVKALQPLLKPPAPAPVPES</sequence>
<comment type="similarity">
    <text evidence="1">Belongs to the IST1 family.</text>
</comment>
<dbReference type="GO" id="GO:0019901">
    <property type="term" value="F:protein kinase binding"/>
    <property type="evidence" value="ECO:0007669"/>
    <property type="project" value="UniProtKB-ARBA"/>
</dbReference>
<keyword evidence="5 12" id="KW-0547">Nucleotide-binding</keyword>
<keyword evidence="4" id="KW-0808">Transferase</keyword>
<keyword evidence="7 12" id="KW-0067">ATP-binding</keyword>
<feature type="compositionally biased region" description="Polar residues" evidence="14">
    <location>
        <begin position="420"/>
        <end position="431"/>
    </location>
</feature>
<gene>
    <name evidence="16" type="ORF">AARE701A_LOCUS10177</name>
</gene>
<name>A0A8S2A2R6_ARAAE</name>
<dbReference type="GO" id="GO:0004674">
    <property type="term" value="F:protein serine/threonine kinase activity"/>
    <property type="evidence" value="ECO:0007669"/>
    <property type="project" value="UniProtKB-KW"/>
</dbReference>
<evidence type="ECO:0000256" key="4">
    <source>
        <dbReference type="ARBA" id="ARBA00022679"/>
    </source>
</evidence>
<evidence type="ECO:0000256" key="3">
    <source>
        <dbReference type="ARBA" id="ARBA00022553"/>
    </source>
</evidence>
<comment type="catalytic activity">
    <reaction evidence="9">
        <text>L-threonyl-[protein] + ATP = O-phospho-L-threonyl-[protein] + ADP + H(+)</text>
        <dbReference type="Rhea" id="RHEA:46608"/>
        <dbReference type="Rhea" id="RHEA-COMP:11060"/>
        <dbReference type="Rhea" id="RHEA-COMP:11605"/>
        <dbReference type="ChEBI" id="CHEBI:15378"/>
        <dbReference type="ChEBI" id="CHEBI:30013"/>
        <dbReference type="ChEBI" id="CHEBI:30616"/>
        <dbReference type="ChEBI" id="CHEBI:61977"/>
        <dbReference type="ChEBI" id="CHEBI:456216"/>
        <dbReference type="EC" id="2.7.11.1"/>
    </reaction>
</comment>
<evidence type="ECO:0000256" key="8">
    <source>
        <dbReference type="ARBA" id="ARBA00023137"/>
    </source>
</evidence>
<dbReference type="Proteomes" id="UP000682877">
    <property type="component" value="Chromosome 4"/>
</dbReference>
<dbReference type="Gene3D" id="1.20.1260.60">
    <property type="entry name" value="Vacuolar protein sorting-associated protein Ist1"/>
    <property type="match status" value="1"/>
</dbReference>
<evidence type="ECO:0000313" key="16">
    <source>
        <dbReference type="EMBL" id="CAE6022187.1"/>
    </source>
</evidence>
<evidence type="ECO:0000256" key="2">
    <source>
        <dbReference type="ARBA" id="ARBA00022527"/>
    </source>
</evidence>
<dbReference type="FunFam" id="3.30.200.20:FF:000182">
    <property type="entry name" value="PTI1-like tyrosine-protein kinase 3"/>
    <property type="match status" value="2"/>
</dbReference>
<feature type="domain" description="Protein kinase" evidence="15">
    <location>
        <begin position="127"/>
        <end position="389"/>
    </location>
</feature>
<keyword evidence="3" id="KW-0597">Phosphoprotein</keyword>
<proteinExistence type="inferred from homology"/>